<name>A0ABU0GF47_9CELL</name>
<feature type="transmembrane region" description="Helical" evidence="2">
    <location>
        <begin position="59"/>
        <end position="76"/>
    </location>
</feature>
<gene>
    <name evidence="3" type="ORF">JO380_000094</name>
</gene>
<feature type="region of interest" description="Disordered" evidence="1">
    <location>
        <begin position="164"/>
        <end position="186"/>
    </location>
</feature>
<comment type="caution">
    <text evidence="3">The sequence shown here is derived from an EMBL/GenBank/DDBJ whole genome shotgun (WGS) entry which is preliminary data.</text>
</comment>
<keyword evidence="2" id="KW-0472">Membrane</keyword>
<organism evidence="3 4">
    <name type="scientific">Cellulomonas iranensis</name>
    <dbReference type="NCBI Taxonomy" id="76862"/>
    <lineage>
        <taxon>Bacteria</taxon>
        <taxon>Bacillati</taxon>
        <taxon>Actinomycetota</taxon>
        <taxon>Actinomycetes</taxon>
        <taxon>Micrococcales</taxon>
        <taxon>Cellulomonadaceae</taxon>
        <taxon>Cellulomonas</taxon>
    </lineage>
</organism>
<protein>
    <recommendedName>
        <fullName evidence="5">YcxB-like protein domain-containing protein</fullName>
    </recommendedName>
</protein>
<evidence type="ECO:0008006" key="5">
    <source>
        <dbReference type="Google" id="ProtNLM"/>
    </source>
</evidence>
<dbReference type="RefSeq" id="WP_134850927.1">
    <property type="nucleotide sequence ID" value="NZ_CP194061.1"/>
</dbReference>
<proteinExistence type="predicted"/>
<evidence type="ECO:0000313" key="4">
    <source>
        <dbReference type="Proteomes" id="UP001240250"/>
    </source>
</evidence>
<keyword evidence="2" id="KW-1133">Transmembrane helix</keyword>
<reference evidence="3 4" key="1">
    <citation type="submission" date="2023-07" db="EMBL/GenBank/DDBJ databases">
        <title>Sequencing the genomes of 1000 actinobacteria strains.</title>
        <authorList>
            <person name="Klenk H.-P."/>
        </authorList>
    </citation>
    <scope>NUCLEOTIDE SEQUENCE [LARGE SCALE GENOMIC DNA]</scope>
    <source>
        <strain evidence="3 4">DSM 14785</strain>
    </source>
</reference>
<evidence type="ECO:0000256" key="2">
    <source>
        <dbReference type="SAM" id="Phobius"/>
    </source>
</evidence>
<dbReference type="Proteomes" id="UP001240250">
    <property type="component" value="Unassembled WGS sequence"/>
</dbReference>
<evidence type="ECO:0000256" key="1">
    <source>
        <dbReference type="SAM" id="MobiDB-lite"/>
    </source>
</evidence>
<sequence>MPDDTALVRELTITPELVRRVARDATVELLTRPRMLAVWALVAAPVAVLVGVTTPGRQGAWAGFVAAVLLPVLVVWRTRRSARRALGATLVPGATVRAQIRDDALVTETAAGSTCAPWSTYAAVRVHRSALLLRFARVPSVVVLPRALLTDDDLALLRARVGAPSSAAGGADDGAAGAVPGPQPAT</sequence>
<evidence type="ECO:0000313" key="3">
    <source>
        <dbReference type="EMBL" id="MDQ0423713.1"/>
    </source>
</evidence>
<feature type="compositionally biased region" description="Low complexity" evidence="1">
    <location>
        <begin position="164"/>
        <end position="180"/>
    </location>
</feature>
<dbReference type="EMBL" id="JAUSVM010000001">
    <property type="protein sequence ID" value="MDQ0423713.1"/>
    <property type="molecule type" value="Genomic_DNA"/>
</dbReference>
<keyword evidence="2" id="KW-0812">Transmembrane</keyword>
<keyword evidence="4" id="KW-1185">Reference proteome</keyword>
<feature type="transmembrane region" description="Helical" evidence="2">
    <location>
        <begin position="36"/>
        <end position="53"/>
    </location>
</feature>
<accession>A0ABU0GF47</accession>